<dbReference type="InterPro" id="IPR014710">
    <property type="entry name" value="RmlC-like_jellyroll"/>
</dbReference>
<dbReference type="AlphaFoldDB" id="A0A1R4KPP4"/>
<dbReference type="Proteomes" id="UP000196320">
    <property type="component" value="Unassembled WGS sequence"/>
</dbReference>
<evidence type="ECO:0000313" key="4">
    <source>
        <dbReference type="Proteomes" id="UP000196320"/>
    </source>
</evidence>
<reference evidence="3 4" key="1">
    <citation type="submission" date="2017-02" db="EMBL/GenBank/DDBJ databases">
        <authorList>
            <person name="Peterson S.W."/>
        </authorList>
    </citation>
    <scope>NUCLEOTIDE SEQUENCE [LARGE SCALE GENOMIC DNA]</scope>
    <source>
        <strain evidence="3 4">B Mb 05.01</strain>
    </source>
</reference>
<dbReference type="Gene3D" id="2.60.120.10">
    <property type="entry name" value="Jelly Rolls"/>
    <property type="match status" value="1"/>
</dbReference>
<dbReference type="PANTHER" id="PTHR35848">
    <property type="entry name" value="OXALATE-BINDING PROTEIN"/>
    <property type="match status" value="1"/>
</dbReference>
<dbReference type="SUPFAM" id="SSF51182">
    <property type="entry name" value="RmlC-like cupins"/>
    <property type="match status" value="1"/>
</dbReference>
<organism evidence="3 4">
    <name type="scientific">Microbacterium esteraromaticum</name>
    <dbReference type="NCBI Taxonomy" id="57043"/>
    <lineage>
        <taxon>Bacteria</taxon>
        <taxon>Bacillati</taxon>
        <taxon>Actinomycetota</taxon>
        <taxon>Actinomycetes</taxon>
        <taxon>Micrococcales</taxon>
        <taxon>Microbacteriaceae</taxon>
        <taxon>Microbacterium</taxon>
    </lineage>
</organism>
<accession>A0A1R4KPP4</accession>
<protein>
    <recommendedName>
        <fullName evidence="2">Cupin type-2 domain-containing protein</fullName>
    </recommendedName>
</protein>
<evidence type="ECO:0000313" key="3">
    <source>
        <dbReference type="EMBL" id="SJN46252.1"/>
    </source>
</evidence>
<sequence length="136" mass="14761">MMGMSNSNVTEMGDLDSWAEAGKRFVEKEIGAEFMGVSINSTEPGGESPFWHRHSALEEVYIVIDGQGEFALGDEVLPLAPGTIVRAGRDAWHALRCLPDSGAPMRWICVRAGGDTLAGVGKDAELDRDRPFPWNA</sequence>
<dbReference type="EMBL" id="FUKO01000041">
    <property type="protein sequence ID" value="SJN46252.1"/>
    <property type="molecule type" value="Genomic_DNA"/>
</dbReference>
<feature type="domain" description="Cupin type-2" evidence="2">
    <location>
        <begin position="43"/>
        <end position="110"/>
    </location>
</feature>
<name>A0A1R4KPP4_9MICO</name>
<evidence type="ECO:0000259" key="2">
    <source>
        <dbReference type="Pfam" id="PF07883"/>
    </source>
</evidence>
<gene>
    <name evidence="3" type="ORF">FM104_14730</name>
</gene>
<dbReference type="Pfam" id="PF07883">
    <property type="entry name" value="Cupin_2"/>
    <property type="match status" value="1"/>
</dbReference>
<dbReference type="InterPro" id="IPR011051">
    <property type="entry name" value="RmlC_Cupin_sf"/>
</dbReference>
<dbReference type="InterPro" id="IPR013096">
    <property type="entry name" value="Cupin_2"/>
</dbReference>
<proteinExistence type="predicted"/>
<dbReference type="InterPro" id="IPR051610">
    <property type="entry name" value="GPI/OXD"/>
</dbReference>
<keyword evidence="4" id="KW-1185">Reference proteome</keyword>
<keyword evidence="1" id="KW-0479">Metal-binding</keyword>
<dbReference type="PANTHER" id="PTHR35848:SF6">
    <property type="entry name" value="CUPIN TYPE-2 DOMAIN-CONTAINING PROTEIN"/>
    <property type="match status" value="1"/>
</dbReference>
<evidence type="ECO:0000256" key="1">
    <source>
        <dbReference type="ARBA" id="ARBA00022723"/>
    </source>
</evidence>
<dbReference type="GO" id="GO:0046872">
    <property type="term" value="F:metal ion binding"/>
    <property type="evidence" value="ECO:0007669"/>
    <property type="project" value="UniProtKB-KW"/>
</dbReference>